<proteinExistence type="predicted"/>
<accession>A0ACA9MNH6</accession>
<sequence>MDSCETSDVEWNNPDNTYVCLDSNFSSATDNVSETSLVSNINDDNSHKFLFNYEAFQKTRESIHNINDDVTTNDIKDDSSFINSERNRNDFNAQEKNYEIDDISCEKLVPCVVLDIYDGEIRCCPNYENLEGGHLFKRKGTGVKSYTCHDQHVDENKNAFILLGRWLTAIAESNDKELKQDTLNEMTVVL</sequence>
<dbReference type="Proteomes" id="UP000789920">
    <property type="component" value="Unassembled WGS sequence"/>
</dbReference>
<comment type="caution">
    <text evidence="1">The sequence shown here is derived from an EMBL/GenBank/DDBJ whole genome shotgun (WGS) entry which is preliminary data.</text>
</comment>
<reference evidence="1" key="1">
    <citation type="submission" date="2021-06" db="EMBL/GenBank/DDBJ databases">
        <authorList>
            <person name="Kallberg Y."/>
            <person name="Tangrot J."/>
            <person name="Rosling A."/>
        </authorList>
    </citation>
    <scope>NUCLEOTIDE SEQUENCE</scope>
    <source>
        <strain evidence="1">MA461A</strain>
    </source>
</reference>
<feature type="non-terminal residue" evidence="1">
    <location>
        <position position="190"/>
    </location>
</feature>
<keyword evidence="2" id="KW-1185">Reference proteome</keyword>
<gene>
    <name evidence="1" type="ORF">RPERSI_LOCUS5863</name>
</gene>
<protein>
    <submittedName>
        <fullName evidence="1">10845_t:CDS:1</fullName>
    </submittedName>
</protein>
<evidence type="ECO:0000313" key="2">
    <source>
        <dbReference type="Proteomes" id="UP000789920"/>
    </source>
</evidence>
<organism evidence="1 2">
    <name type="scientific">Racocetra persica</name>
    <dbReference type="NCBI Taxonomy" id="160502"/>
    <lineage>
        <taxon>Eukaryota</taxon>
        <taxon>Fungi</taxon>
        <taxon>Fungi incertae sedis</taxon>
        <taxon>Mucoromycota</taxon>
        <taxon>Glomeromycotina</taxon>
        <taxon>Glomeromycetes</taxon>
        <taxon>Diversisporales</taxon>
        <taxon>Gigasporaceae</taxon>
        <taxon>Racocetra</taxon>
    </lineage>
</organism>
<name>A0ACA9MNH6_9GLOM</name>
<dbReference type="EMBL" id="CAJVQC010009037">
    <property type="protein sequence ID" value="CAG8599599.1"/>
    <property type="molecule type" value="Genomic_DNA"/>
</dbReference>
<evidence type="ECO:0000313" key="1">
    <source>
        <dbReference type="EMBL" id="CAG8599599.1"/>
    </source>
</evidence>